<gene>
    <name evidence="2" type="ORF">CXB77_08620</name>
</gene>
<accession>A0A2S7XR33</accession>
<keyword evidence="1" id="KW-0472">Membrane</keyword>
<evidence type="ECO:0000256" key="1">
    <source>
        <dbReference type="SAM" id="Phobius"/>
    </source>
</evidence>
<comment type="caution">
    <text evidence="2">The sequence shown here is derived from an EMBL/GenBank/DDBJ whole genome shotgun (WGS) entry which is preliminary data.</text>
</comment>
<keyword evidence="1" id="KW-1133">Transmembrane helix</keyword>
<dbReference type="AlphaFoldDB" id="A0A2S7XR33"/>
<protein>
    <submittedName>
        <fullName evidence="2">Uncharacterized protein</fullName>
    </submittedName>
</protein>
<feature type="transmembrane region" description="Helical" evidence="1">
    <location>
        <begin position="12"/>
        <end position="33"/>
    </location>
</feature>
<keyword evidence="3" id="KW-1185">Reference proteome</keyword>
<dbReference type="Proteomes" id="UP000239936">
    <property type="component" value="Unassembled WGS sequence"/>
</dbReference>
<sequence length="65" mass="7762">MTFHQPFAFNFRFALIVIIAPLFLFMETAAFFWRDLCFSKVNTAFVRKHTSKVLNHLHDQNIIRC</sequence>
<organism evidence="2 3">
    <name type="scientific">Chromatium okenii</name>
    <dbReference type="NCBI Taxonomy" id="61644"/>
    <lineage>
        <taxon>Bacteria</taxon>
        <taxon>Pseudomonadati</taxon>
        <taxon>Pseudomonadota</taxon>
        <taxon>Gammaproteobacteria</taxon>
        <taxon>Chromatiales</taxon>
        <taxon>Chromatiaceae</taxon>
        <taxon>Chromatium</taxon>
    </lineage>
</organism>
<proteinExistence type="predicted"/>
<reference evidence="2 3" key="1">
    <citation type="submission" date="2018-01" db="EMBL/GenBank/DDBJ databases">
        <title>The complete genome sequence of Chromatium okenii LaCa, a purple sulfur bacterium with a turbulent life.</title>
        <authorList>
            <person name="Luedin S.M."/>
            <person name="Liechti N."/>
            <person name="Storelli N."/>
            <person name="Danza F."/>
            <person name="Wittwer M."/>
            <person name="Pothier J.F."/>
            <person name="Tonolla M.A."/>
        </authorList>
    </citation>
    <scope>NUCLEOTIDE SEQUENCE [LARGE SCALE GENOMIC DNA]</scope>
    <source>
        <strain evidence="2 3">LaCa</strain>
    </source>
</reference>
<evidence type="ECO:0000313" key="3">
    <source>
        <dbReference type="Proteomes" id="UP000239936"/>
    </source>
</evidence>
<keyword evidence="1" id="KW-0812">Transmembrane</keyword>
<evidence type="ECO:0000313" key="2">
    <source>
        <dbReference type="EMBL" id="PQJ95928.1"/>
    </source>
</evidence>
<dbReference type="EMBL" id="PPGH01000035">
    <property type="protein sequence ID" value="PQJ95928.1"/>
    <property type="molecule type" value="Genomic_DNA"/>
</dbReference>
<name>A0A2S7XR33_9GAMM</name>